<feature type="coiled-coil region" evidence="1">
    <location>
        <begin position="88"/>
        <end position="115"/>
    </location>
</feature>
<organism evidence="3 4">
    <name type="scientific">Roseburia amylophila</name>
    <dbReference type="NCBI Taxonomy" id="2981794"/>
    <lineage>
        <taxon>Bacteria</taxon>
        <taxon>Bacillati</taxon>
        <taxon>Bacillota</taxon>
        <taxon>Clostridia</taxon>
        <taxon>Lachnospirales</taxon>
        <taxon>Lachnospiraceae</taxon>
        <taxon>Roseburia</taxon>
    </lineage>
</organism>
<dbReference type="Proteomes" id="UP001198893">
    <property type="component" value="Unassembled WGS sequence"/>
</dbReference>
<dbReference type="InterPro" id="IPR027417">
    <property type="entry name" value="P-loop_NTPase"/>
</dbReference>
<dbReference type="SUPFAM" id="SSF52540">
    <property type="entry name" value="P-loop containing nucleoside triphosphate hydrolases"/>
    <property type="match status" value="1"/>
</dbReference>
<proteinExistence type="predicted"/>
<keyword evidence="1" id="KW-0175">Coiled coil</keyword>
<evidence type="ECO:0000313" key="3">
    <source>
        <dbReference type="EMBL" id="MCC2241968.1"/>
    </source>
</evidence>
<sequence length="1187" mass="137648">MKRLKDFVEIDKRFQNSINLQLDLQDDTKLESYIPTKSSLLILQKYLKSVMGQEQEKATILIGPYGKGKSHLLLVLLQILSAPENEKVNDLVQRISKLDAETAELVEQYRSQEKKFLPVIVSSSNMNLSDAFVLGLTEALQYAGLSDIVPDSYYKEAEKAADNWMENYPKTYQKFAELMHSEHGRSIEQWRKQMDKMQEDALEAFREIYPKVTSGSQFQPIVNIEAMKVYEGINRILCEKYGYAGIFLVFDEFSKYVEGHEEATFARDMKVLQDMCELANSGKEEIHIVCVAHKSIKEYGHQLSKNIKDAFDGVEGRLKEVRFVVSAKNNFELVMDAIHKDIEECRRVAAKNAEWKKVLEDTYQLPCISALFEQEEYDTVVKEGCFPLLPLTVYLLLGISEKVAQNERSVFTFLANNEPGSLVRLIEEDEKEAHGIGAAVVYDYFSRLFRENTDLIHIHAEWLKAEYALGKAEYEEEKNIIKVMALLKMMGNEEELPVNDESIYLASGLEYGIVKEKLEQLKEAQLIQWRNRTASYDFKNNVGVDIEKKIQEEIQKQKKVNIEKVLGEIAELDYVLPKQYNQEFTMTRYFHYEYKKLEQFLALKKAEYLFEEKPADGKIIALTDADKTTDMEKVRQHLKELKDERIVVLIPREPLMEEENIRRLIAVRQLKEDKIFLEENAVLQQELQLYEEDLIYEINAALEKRYLPENGNCTVLCGIVSRNKSKSVGEFNRTLSRICEEYYNLTPKINNEMINRRKVSSQTKRARRTIVDAVLNGKEMAQWENGSAAEATIYRATLRVLDEGRAEEGSQQVLQEIMEYINRCAGKKHSFSELYESLSGKGYGVREGIIPIYIARQIAELEDTPVILLQEREVEITPEIFDNIEEHPENYSLYVEKETVNKEKYIKQLEEIFCGQDTYQSIGKRNRLYELVRAMQRWYRSLPQIAVSFQTCPEGMDEEAYVFIKGLRKILKNMEPNPREMLFEQLPGLVEKKNLKETTRQIKEGKEYLDTFLFKKNEQAIEVTKKIYGAAKEDSLSGVLKAWYEEQGKAAKSFLASNQVTALMGYLSRMQTHNEQEIVEHLSKAVLDIYMEDWRDESLKQYEEELARLKAEIEHIGMEQSESGSRQMIEFTGSDGKKVKKFYEAEDDSTSYFLKNAMEEAMEEFGDSLEVNQKVAVLVQMIEKLTK</sequence>
<name>A0AAW4WB29_9FIRM</name>
<feature type="domain" description="DUF6079" evidence="2">
    <location>
        <begin position="55"/>
        <end position="172"/>
    </location>
</feature>
<evidence type="ECO:0000256" key="1">
    <source>
        <dbReference type="SAM" id="Coils"/>
    </source>
</evidence>
<dbReference type="RefSeq" id="WP_227709984.1">
    <property type="nucleotide sequence ID" value="NZ_JAJEQW010000005.1"/>
</dbReference>
<gene>
    <name evidence="3" type="ORF">LKD47_06595</name>
</gene>
<dbReference type="InterPro" id="IPR045725">
    <property type="entry name" value="DUF6079_N"/>
</dbReference>
<accession>A0AAW4WB29</accession>
<evidence type="ECO:0000259" key="2">
    <source>
        <dbReference type="Pfam" id="PF19557"/>
    </source>
</evidence>
<evidence type="ECO:0000313" key="4">
    <source>
        <dbReference type="Proteomes" id="UP001198893"/>
    </source>
</evidence>
<dbReference type="Gene3D" id="3.40.50.300">
    <property type="entry name" value="P-loop containing nucleotide triphosphate hydrolases"/>
    <property type="match status" value="1"/>
</dbReference>
<comment type="caution">
    <text evidence="3">The sequence shown here is derived from an EMBL/GenBank/DDBJ whole genome shotgun (WGS) entry which is preliminary data.</text>
</comment>
<dbReference type="Pfam" id="PF19557">
    <property type="entry name" value="DUF6079_1st"/>
    <property type="match status" value="1"/>
</dbReference>
<dbReference type="AlphaFoldDB" id="A0AAW4WB29"/>
<dbReference type="EMBL" id="JAJEQW010000005">
    <property type="protein sequence ID" value="MCC2241968.1"/>
    <property type="molecule type" value="Genomic_DNA"/>
</dbReference>
<protein>
    <recommendedName>
        <fullName evidence="2">DUF6079 domain-containing protein</fullName>
    </recommendedName>
</protein>
<reference evidence="3" key="1">
    <citation type="submission" date="2021-10" db="EMBL/GenBank/DDBJ databases">
        <title>Anaerobic single-cell dispensing facilitates the cultivation of human gut bacteria.</title>
        <authorList>
            <person name="Afrizal A."/>
        </authorList>
    </citation>
    <scope>NUCLEOTIDE SEQUENCE</scope>
    <source>
        <strain evidence="3">CLA-AA-H204</strain>
    </source>
</reference>